<proteinExistence type="predicted"/>
<dbReference type="OrthoDB" id="1191130at2"/>
<evidence type="ECO:0000313" key="1">
    <source>
        <dbReference type="EMBL" id="TSJ47722.1"/>
    </source>
</evidence>
<organism evidence="1 2">
    <name type="scientific">Fluviicola chungangensis</name>
    <dbReference type="NCBI Taxonomy" id="2597671"/>
    <lineage>
        <taxon>Bacteria</taxon>
        <taxon>Pseudomonadati</taxon>
        <taxon>Bacteroidota</taxon>
        <taxon>Flavobacteriia</taxon>
        <taxon>Flavobacteriales</taxon>
        <taxon>Crocinitomicaceae</taxon>
        <taxon>Fluviicola</taxon>
    </lineage>
</organism>
<sequence length="122" mass="13702">MQLYCKKCNQQLTVMDLQQVSSRQINMKKQASLIDPGLYVNASEAEIYFEKQIDFLVNKQSVVLQDHNDPERFSGCCGPGNLSVLNQVCPKCSAEIGVIVEDCIFPYFIGISGYTVSTEPLW</sequence>
<comment type="caution">
    <text evidence="1">The sequence shown here is derived from an EMBL/GenBank/DDBJ whole genome shotgun (WGS) entry which is preliminary data.</text>
</comment>
<evidence type="ECO:0000313" key="2">
    <source>
        <dbReference type="Proteomes" id="UP000316008"/>
    </source>
</evidence>
<dbReference type="AlphaFoldDB" id="A0A556N6A9"/>
<dbReference type="Proteomes" id="UP000316008">
    <property type="component" value="Unassembled WGS sequence"/>
</dbReference>
<gene>
    <name evidence="1" type="ORF">FO442_00925</name>
</gene>
<reference evidence="1 2" key="1">
    <citation type="submission" date="2019-07" db="EMBL/GenBank/DDBJ databases">
        <authorList>
            <person name="Huq M.A."/>
        </authorList>
    </citation>
    <scope>NUCLEOTIDE SEQUENCE [LARGE SCALE GENOMIC DNA]</scope>
    <source>
        <strain evidence="1 2">MAH-3</strain>
    </source>
</reference>
<keyword evidence="2" id="KW-1185">Reference proteome</keyword>
<dbReference type="RefSeq" id="WP_144331257.1">
    <property type="nucleotide sequence ID" value="NZ_VLPL01000001.1"/>
</dbReference>
<dbReference type="EMBL" id="VLPL01000001">
    <property type="protein sequence ID" value="TSJ47722.1"/>
    <property type="molecule type" value="Genomic_DNA"/>
</dbReference>
<name>A0A556N6A9_9FLAO</name>
<accession>A0A556N6A9</accession>
<protein>
    <submittedName>
        <fullName evidence="1">Uncharacterized protein</fullName>
    </submittedName>
</protein>